<protein>
    <submittedName>
        <fullName evidence="2">Uncharacterized protein</fullName>
    </submittedName>
</protein>
<organism evidence="2">
    <name type="scientific">marine sediment metagenome</name>
    <dbReference type="NCBI Taxonomy" id="412755"/>
    <lineage>
        <taxon>unclassified sequences</taxon>
        <taxon>metagenomes</taxon>
        <taxon>ecological metagenomes</taxon>
    </lineage>
</organism>
<gene>
    <name evidence="2" type="ORF">S12H4_07522</name>
</gene>
<dbReference type="EMBL" id="BARW01002786">
    <property type="protein sequence ID" value="GAI60155.1"/>
    <property type="molecule type" value="Genomic_DNA"/>
</dbReference>
<dbReference type="AlphaFoldDB" id="X1RAH5"/>
<comment type="caution">
    <text evidence="2">The sequence shown here is derived from an EMBL/GenBank/DDBJ whole genome shotgun (WGS) entry which is preliminary data.</text>
</comment>
<feature type="compositionally biased region" description="Polar residues" evidence="1">
    <location>
        <begin position="1"/>
        <end position="12"/>
    </location>
</feature>
<accession>X1RAH5</accession>
<feature type="compositionally biased region" description="Low complexity" evidence="1">
    <location>
        <begin position="13"/>
        <end position="25"/>
    </location>
</feature>
<name>X1RAH5_9ZZZZ</name>
<evidence type="ECO:0000313" key="2">
    <source>
        <dbReference type="EMBL" id="GAI60155.1"/>
    </source>
</evidence>
<feature type="compositionally biased region" description="Basic and acidic residues" evidence="1">
    <location>
        <begin position="58"/>
        <end position="71"/>
    </location>
</feature>
<sequence length="91" mass="9858">MVDGINGTSVAPSVTSSLNVTNSNTDDSRKTSDVKEEERNDRVTLSTQKTDSTQSSAPREEKTNIESEEAVRQASESSQNELPGTRVDILT</sequence>
<evidence type="ECO:0000256" key="1">
    <source>
        <dbReference type="SAM" id="MobiDB-lite"/>
    </source>
</evidence>
<proteinExistence type="predicted"/>
<feature type="region of interest" description="Disordered" evidence="1">
    <location>
        <begin position="1"/>
        <end position="91"/>
    </location>
</feature>
<reference evidence="2" key="1">
    <citation type="journal article" date="2014" name="Front. Microbiol.">
        <title>High frequency of phylogenetically diverse reductive dehalogenase-homologous genes in deep subseafloor sedimentary metagenomes.</title>
        <authorList>
            <person name="Kawai M."/>
            <person name="Futagami T."/>
            <person name="Toyoda A."/>
            <person name="Takaki Y."/>
            <person name="Nishi S."/>
            <person name="Hori S."/>
            <person name="Arai W."/>
            <person name="Tsubouchi T."/>
            <person name="Morono Y."/>
            <person name="Uchiyama I."/>
            <person name="Ito T."/>
            <person name="Fujiyama A."/>
            <person name="Inagaki F."/>
            <person name="Takami H."/>
        </authorList>
    </citation>
    <scope>NUCLEOTIDE SEQUENCE</scope>
    <source>
        <strain evidence="2">Expedition CK06-06</strain>
    </source>
</reference>
<feature type="compositionally biased region" description="Basic and acidic residues" evidence="1">
    <location>
        <begin position="26"/>
        <end position="42"/>
    </location>
</feature>
<feature type="compositionally biased region" description="Polar residues" evidence="1">
    <location>
        <begin position="43"/>
        <end position="57"/>
    </location>
</feature>